<comment type="caution">
    <text evidence="2">The sequence shown here is derived from an EMBL/GenBank/DDBJ whole genome shotgun (WGS) entry which is preliminary data.</text>
</comment>
<name>A0A8S9RGJ6_BRACR</name>
<evidence type="ECO:0000256" key="1">
    <source>
        <dbReference type="SAM" id="MobiDB-lite"/>
    </source>
</evidence>
<gene>
    <name evidence="2" type="ORF">F2Q69_00061510</name>
</gene>
<proteinExistence type="predicted"/>
<reference evidence="2" key="1">
    <citation type="submission" date="2019-12" db="EMBL/GenBank/DDBJ databases">
        <title>Genome sequencing and annotation of Brassica cretica.</title>
        <authorList>
            <person name="Studholme D.J."/>
            <person name="Sarris P."/>
        </authorList>
    </citation>
    <scope>NUCLEOTIDE SEQUENCE</scope>
    <source>
        <strain evidence="2">PFS-109/04</strain>
        <tissue evidence="2">Leaf</tissue>
    </source>
</reference>
<evidence type="ECO:0000313" key="3">
    <source>
        <dbReference type="Proteomes" id="UP000712600"/>
    </source>
</evidence>
<dbReference type="AlphaFoldDB" id="A0A8S9RGJ6"/>
<accession>A0A8S9RGJ6</accession>
<organism evidence="2 3">
    <name type="scientific">Brassica cretica</name>
    <name type="common">Mustard</name>
    <dbReference type="NCBI Taxonomy" id="69181"/>
    <lineage>
        <taxon>Eukaryota</taxon>
        <taxon>Viridiplantae</taxon>
        <taxon>Streptophyta</taxon>
        <taxon>Embryophyta</taxon>
        <taxon>Tracheophyta</taxon>
        <taxon>Spermatophyta</taxon>
        <taxon>Magnoliopsida</taxon>
        <taxon>eudicotyledons</taxon>
        <taxon>Gunneridae</taxon>
        <taxon>Pentapetalae</taxon>
        <taxon>rosids</taxon>
        <taxon>malvids</taxon>
        <taxon>Brassicales</taxon>
        <taxon>Brassicaceae</taxon>
        <taxon>Brassiceae</taxon>
        <taxon>Brassica</taxon>
    </lineage>
</organism>
<sequence length="163" mass="18027">MVKIKRSGIGEPGTGEPSNCRSIRLGTGASASNVTHDACDSLSGCVSTNTVAEMDHRPWLSDSYLPNPGTLQNMRRDKNIDAEKPDYNCEDRLEEFENCEMHFVCKSAGKYSGCGRELVIKCYTDMGCCFSAHLNIRKMVYPWAAPPTRRLAAPLTSSKRGRM</sequence>
<feature type="region of interest" description="Disordered" evidence="1">
    <location>
        <begin position="1"/>
        <end position="23"/>
    </location>
</feature>
<evidence type="ECO:0000313" key="2">
    <source>
        <dbReference type="EMBL" id="KAF3572178.1"/>
    </source>
</evidence>
<dbReference type="Proteomes" id="UP000712600">
    <property type="component" value="Unassembled WGS sequence"/>
</dbReference>
<protein>
    <submittedName>
        <fullName evidence="2">Uncharacterized protein</fullName>
    </submittedName>
</protein>
<dbReference type="EMBL" id="QGKX02000095">
    <property type="protein sequence ID" value="KAF3572178.1"/>
    <property type="molecule type" value="Genomic_DNA"/>
</dbReference>